<organism evidence="3 4">
    <name type="scientific">Rhizosphaericola mali</name>
    <dbReference type="NCBI Taxonomy" id="2545455"/>
    <lineage>
        <taxon>Bacteria</taxon>
        <taxon>Pseudomonadati</taxon>
        <taxon>Bacteroidota</taxon>
        <taxon>Chitinophagia</taxon>
        <taxon>Chitinophagales</taxon>
        <taxon>Chitinophagaceae</taxon>
        <taxon>Rhizosphaericola</taxon>
    </lineage>
</organism>
<proteinExistence type="predicted"/>
<dbReference type="OrthoDB" id="1445444at2"/>
<evidence type="ECO:0000313" key="3">
    <source>
        <dbReference type="EMBL" id="QES88817.1"/>
    </source>
</evidence>
<keyword evidence="1" id="KW-0732">Signal</keyword>
<dbReference type="EMBL" id="CP044016">
    <property type="protein sequence ID" value="QES88817.1"/>
    <property type="molecule type" value="Genomic_DNA"/>
</dbReference>
<evidence type="ECO:0000259" key="2">
    <source>
        <dbReference type="Pfam" id="PF09851"/>
    </source>
</evidence>
<feature type="signal peptide" evidence="1">
    <location>
        <begin position="1"/>
        <end position="19"/>
    </location>
</feature>
<dbReference type="InterPro" id="IPR018649">
    <property type="entry name" value="SHOCT"/>
</dbReference>
<evidence type="ECO:0000256" key="1">
    <source>
        <dbReference type="SAM" id="SignalP"/>
    </source>
</evidence>
<dbReference type="AlphaFoldDB" id="A0A5P2G0V4"/>
<name>A0A5P2G0V4_9BACT</name>
<protein>
    <submittedName>
        <fullName evidence="3">SHOCT domain-containing protein</fullName>
    </submittedName>
</protein>
<feature type="chain" id="PRO_5024453196" evidence="1">
    <location>
        <begin position="20"/>
        <end position="182"/>
    </location>
</feature>
<feature type="domain" description="SHOCT" evidence="2">
    <location>
        <begin position="153"/>
        <end position="180"/>
    </location>
</feature>
<sequence length="182" mass="20228">MKTKLIAVLFAAMPFVVFSQTFENDTLTSSTGFKVYKGLELKLGHGSQPNGMFSYIQWNQSSFLSVMSATSDQTYNRNQSELNKNASGSIAIVKKIVKRQSIYKPIVSIKGRGTSWEIDLESAIESGEVVVPDEYKPKKVLNVKVEGATDLADQLKKLKDLKDQGILSEDEFNKAKAKLLNQ</sequence>
<keyword evidence="4" id="KW-1185">Reference proteome</keyword>
<reference evidence="3 4" key="1">
    <citation type="submission" date="2019-09" db="EMBL/GenBank/DDBJ databases">
        <title>Complete genome sequence of Arachidicoccus sp. B3-10 isolated from apple orchard soil.</title>
        <authorList>
            <person name="Kim H.S."/>
            <person name="Han K.-I."/>
            <person name="Suh M.K."/>
            <person name="Lee K.C."/>
            <person name="Eom M.K."/>
            <person name="Kim J.-S."/>
            <person name="Kang S.W."/>
            <person name="Sin Y."/>
            <person name="Lee J.-S."/>
        </authorList>
    </citation>
    <scope>NUCLEOTIDE SEQUENCE [LARGE SCALE GENOMIC DNA]</scope>
    <source>
        <strain evidence="3 4">B3-10</strain>
    </source>
</reference>
<dbReference type="Proteomes" id="UP000292424">
    <property type="component" value="Chromosome"/>
</dbReference>
<accession>A0A5P2G0V4</accession>
<dbReference type="Pfam" id="PF09851">
    <property type="entry name" value="SHOCT"/>
    <property type="match status" value="1"/>
</dbReference>
<gene>
    <name evidence="3" type="ORF">E0W69_009180</name>
</gene>
<dbReference type="RefSeq" id="WP_131329765.1">
    <property type="nucleotide sequence ID" value="NZ_CP044016.1"/>
</dbReference>
<dbReference type="KEGG" id="arac:E0W69_009180"/>
<evidence type="ECO:0000313" key="4">
    <source>
        <dbReference type="Proteomes" id="UP000292424"/>
    </source>
</evidence>